<feature type="compositionally biased region" description="Polar residues" evidence="1">
    <location>
        <begin position="919"/>
        <end position="928"/>
    </location>
</feature>
<feature type="region of interest" description="Disordered" evidence="1">
    <location>
        <begin position="176"/>
        <end position="206"/>
    </location>
</feature>
<evidence type="ECO:0000256" key="1">
    <source>
        <dbReference type="SAM" id="MobiDB-lite"/>
    </source>
</evidence>
<reference evidence="2" key="1">
    <citation type="submission" date="2022-08" db="EMBL/GenBank/DDBJ databases">
        <authorList>
            <person name="Giroux E."/>
            <person name="Giroux E."/>
        </authorList>
    </citation>
    <scope>NUCLEOTIDE SEQUENCE</scope>
    <source>
        <strain evidence="2">H1091258</strain>
    </source>
</reference>
<feature type="compositionally biased region" description="Pro residues" evidence="1">
    <location>
        <begin position="907"/>
        <end position="917"/>
    </location>
</feature>
<feature type="compositionally biased region" description="Acidic residues" evidence="1">
    <location>
        <begin position="651"/>
        <end position="668"/>
    </location>
</feature>
<feature type="compositionally biased region" description="Basic and acidic residues" evidence="1">
    <location>
        <begin position="958"/>
        <end position="973"/>
    </location>
</feature>
<name>A0A9W4RSD5_9PEZI</name>
<protein>
    <submittedName>
        <fullName evidence="2">Uncharacterized protein</fullName>
    </submittedName>
</protein>
<feature type="compositionally biased region" description="Basic and acidic residues" evidence="1">
    <location>
        <begin position="587"/>
        <end position="611"/>
    </location>
</feature>
<feature type="compositionally biased region" description="Basic and acidic residues" evidence="1">
    <location>
        <begin position="1"/>
        <end position="12"/>
    </location>
</feature>
<evidence type="ECO:0000313" key="3">
    <source>
        <dbReference type="Proteomes" id="UP001152533"/>
    </source>
</evidence>
<feature type="compositionally biased region" description="Polar residues" evidence="1">
    <location>
        <begin position="935"/>
        <end position="951"/>
    </location>
</feature>
<dbReference type="Proteomes" id="UP001152533">
    <property type="component" value="Unassembled WGS sequence"/>
</dbReference>
<feature type="compositionally biased region" description="Polar residues" evidence="1">
    <location>
        <begin position="708"/>
        <end position="721"/>
    </location>
</feature>
<feature type="compositionally biased region" description="Polar residues" evidence="1">
    <location>
        <begin position="751"/>
        <end position="773"/>
    </location>
</feature>
<feature type="compositionally biased region" description="Basic residues" evidence="1">
    <location>
        <begin position="781"/>
        <end position="791"/>
    </location>
</feature>
<feature type="region of interest" description="Disordered" evidence="1">
    <location>
        <begin position="1"/>
        <end position="22"/>
    </location>
</feature>
<dbReference type="AlphaFoldDB" id="A0A9W4RSD5"/>
<organism evidence="2 3">
    <name type="scientific">Colletotrichum noveboracense</name>
    <dbReference type="NCBI Taxonomy" id="2664923"/>
    <lineage>
        <taxon>Eukaryota</taxon>
        <taxon>Fungi</taxon>
        <taxon>Dikarya</taxon>
        <taxon>Ascomycota</taxon>
        <taxon>Pezizomycotina</taxon>
        <taxon>Sordariomycetes</taxon>
        <taxon>Hypocreomycetidae</taxon>
        <taxon>Glomerellales</taxon>
        <taxon>Glomerellaceae</taxon>
        <taxon>Colletotrichum</taxon>
        <taxon>Colletotrichum gloeosporioides species complex</taxon>
    </lineage>
</organism>
<accession>A0A9W4RSD5</accession>
<evidence type="ECO:0000313" key="2">
    <source>
        <dbReference type="EMBL" id="CAI0646578.1"/>
    </source>
</evidence>
<feature type="compositionally biased region" description="Polar residues" evidence="1">
    <location>
        <begin position="1055"/>
        <end position="1085"/>
    </location>
</feature>
<gene>
    <name evidence="2" type="ORF">CGXH109_LOCUS56505</name>
</gene>
<feature type="compositionally biased region" description="Basic residues" evidence="1">
    <location>
        <begin position="673"/>
        <end position="685"/>
    </location>
</feature>
<feature type="region of interest" description="Disordered" evidence="1">
    <location>
        <begin position="1010"/>
        <end position="1100"/>
    </location>
</feature>
<feature type="compositionally biased region" description="Polar residues" evidence="1">
    <location>
        <begin position="841"/>
        <end position="887"/>
    </location>
</feature>
<comment type="caution">
    <text evidence="2">The sequence shown here is derived from an EMBL/GenBank/DDBJ whole genome shotgun (WGS) entry which is preliminary data.</text>
</comment>
<feature type="compositionally biased region" description="Low complexity" evidence="1">
    <location>
        <begin position="190"/>
        <end position="201"/>
    </location>
</feature>
<keyword evidence="3" id="KW-1185">Reference proteome</keyword>
<proteinExistence type="predicted"/>
<feature type="compositionally biased region" description="Polar residues" evidence="1">
    <location>
        <begin position="1010"/>
        <end position="1026"/>
    </location>
</feature>
<dbReference type="EMBL" id="CAMGZC010000342">
    <property type="protein sequence ID" value="CAI0646578.1"/>
    <property type="molecule type" value="Genomic_DNA"/>
</dbReference>
<feature type="region of interest" description="Disordered" evidence="1">
    <location>
        <begin position="557"/>
        <end position="973"/>
    </location>
</feature>
<feature type="compositionally biased region" description="Low complexity" evidence="1">
    <location>
        <begin position="820"/>
        <end position="831"/>
    </location>
</feature>
<sequence>MEEPDHGSDGRQLRRSTLAHQPGRYAEMLVAGVERPAFTVPDPVFDPEPARHCAFPTIELDQHPGPSEQFIEARARGDLHGDNHPLVQYSDSDNGTFPRPSTIHKFSQRKVDQDDNQGERRALVAHLPPLDAGDDEIMRGIEEQREEKNDIQTTGELRTPKRGESFKEFCLAVTNDLDWGSPEPEPEPEPQQQIDEGPQGELESRMDGTLQSEFDPDSWDSIGTGAQWAILSTLCQAHKFSVAVHRLNLTTDQITTFIQTYIKCHEEIQDWCRKIDRIPVSDLIRRAEDGLHSVDEYVNLARPRLPTDILFQHEIELAGAFLRKSGHPELVHLIDKWRGTSTNFVELPINQDMLSYCRVKLYMSRGSNRVQDFQPIEDQEPELWLKRLREPEDFNNGVCHFYKYYGNPYALNVLDPMLPQQQQLDANRGVPIDPSFVIERDESGRALENVSGRPLLDYREPTGDEQQQLSVEQTIAHDLAAGDAHNRPRNTATLNQQEFQKTAGEVVGVAAPTKTSNAAPKQTTSSRIATSHRPRLFNKPAPGQQYTSLAARRGTGSYTSPFILDASESPESQPGRSGLDAVVEESEPAHFEQTQVDREQTAAHESAEVHSEAGNVLDPVPNQAPLEASGVEMSYASQPAPKSSRKRACDDSDDEYEPYDDGQNDDEYLPPAKKPRKANTKKPNARNKTVPAAQQARQSKQTKRQPKQVATTMAKTANQPIPTAPEAFHHELAHVQKANQAGFAPNLPVQAAQSEMNQYGTSQLSNSENNLTPSVVPQPVKRGRGRPRKHPRSEDLAARGVGAQPSGSQEPGNAAGAQLPTTKTTSKPTVTKTKKKSPKTQSDPDASALTASAETFGPSSSSENSTAPAPTTMESSAELTAGNQSQVAKPRIKIKNSKGQTGQKCSPVPPPVLPPQAMPASQPQNCTGAQMGHISYSQLTAQSATRTQSRPAQALSPEHMEYHQRNKKSAHEAAFRPEASVHNSQVGFEYSAYRNTSSMPFEAAAATGTSMQVHQTNAHAGGQSSPFGVASQHPQARPQYVENRLGSEAGHHQAPQATSPQTAVQPASQPVQFPSVLRTVQQQVKNTKKAKHATENSKKD</sequence>